<dbReference type="AlphaFoldDB" id="A0A430AME7"/>
<evidence type="ECO:0000313" key="12">
    <source>
        <dbReference type="Proteomes" id="UP000287605"/>
    </source>
</evidence>
<dbReference type="CDD" id="cd11534">
    <property type="entry name" value="NTP-PPase_HisIE_like"/>
    <property type="match status" value="1"/>
</dbReference>
<evidence type="ECO:0000256" key="4">
    <source>
        <dbReference type="ARBA" id="ARBA00022490"/>
    </source>
</evidence>
<evidence type="ECO:0000256" key="5">
    <source>
        <dbReference type="ARBA" id="ARBA00022605"/>
    </source>
</evidence>
<dbReference type="EC" id="3.6.1.31" evidence="10"/>
<evidence type="ECO:0000256" key="7">
    <source>
        <dbReference type="ARBA" id="ARBA00022801"/>
    </source>
</evidence>
<keyword evidence="8 10" id="KW-0067">ATP-binding</keyword>
<keyword evidence="9 10" id="KW-0368">Histidine biosynthesis</keyword>
<dbReference type="Pfam" id="PF01503">
    <property type="entry name" value="PRA-PH"/>
    <property type="match status" value="1"/>
</dbReference>
<comment type="subcellular location">
    <subcellularLocation>
        <location evidence="2 10">Cytoplasm</location>
    </subcellularLocation>
</comment>
<dbReference type="EMBL" id="NGKA01000026">
    <property type="protein sequence ID" value="RSU09077.1"/>
    <property type="molecule type" value="Genomic_DNA"/>
</dbReference>
<dbReference type="HAMAP" id="MF_01020">
    <property type="entry name" value="HisE"/>
    <property type="match status" value="1"/>
</dbReference>
<dbReference type="InterPro" id="IPR008179">
    <property type="entry name" value="HisE"/>
</dbReference>
<organism evidence="11 12">
    <name type="scientific">Vagococcus elongatus</name>
    <dbReference type="NCBI Taxonomy" id="180344"/>
    <lineage>
        <taxon>Bacteria</taxon>
        <taxon>Bacillati</taxon>
        <taxon>Bacillota</taxon>
        <taxon>Bacilli</taxon>
        <taxon>Lactobacillales</taxon>
        <taxon>Enterococcaceae</taxon>
        <taxon>Vagococcus</taxon>
    </lineage>
</organism>
<name>A0A430AME7_9ENTE</name>
<keyword evidence="5 10" id="KW-0028">Amino-acid biosynthesis</keyword>
<evidence type="ECO:0000256" key="3">
    <source>
        <dbReference type="ARBA" id="ARBA00005204"/>
    </source>
</evidence>
<dbReference type="Gene3D" id="1.10.287.1080">
    <property type="entry name" value="MazG-like"/>
    <property type="match status" value="1"/>
</dbReference>
<evidence type="ECO:0000313" key="11">
    <source>
        <dbReference type="EMBL" id="RSU09077.1"/>
    </source>
</evidence>
<reference evidence="11 12" key="1">
    <citation type="submission" date="2017-05" db="EMBL/GenBank/DDBJ databases">
        <title>Vagococcus spp. assemblies.</title>
        <authorList>
            <person name="Gulvik C.A."/>
        </authorList>
    </citation>
    <scope>NUCLEOTIDE SEQUENCE [LARGE SCALE GENOMIC DNA]</scope>
    <source>
        <strain evidence="11 12">CCUG 51432</strain>
    </source>
</reference>
<dbReference type="GO" id="GO:0004636">
    <property type="term" value="F:phosphoribosyl-ATP diphosphatase activity"/>
    <property type="evidence" value="ECO:0007669"/>
    <property type="project" value="UniProtKB-UniRule"/>
</dbReference>
<sequence length="108" mass="12448">MTNEFEALFQVVKHRQESPAEGSYTSYLFDQGIEKILKKVGEESSEVIIAAMKNHREEIIAETSDLLYHLFVMLAERGISFEEVTAEIENRSHKVGNLKQERPDITDY</sequence>
<evidence type="ECO:0000256" key="2">
    <source>
        <dbReference type="ARBA" id="ARBA00004496"/>
    </source>
</evidence>
<dbReference type="GO" id="GO:0005524">
    <property type="term" value="F:ATP binding"/>
    <property type="evidence" value="ECO:0007669"/>
    <property type="project" value="UniProtKB-KW"/>
</dbReference>
<evidence type="ECO:0000256" key="8">
    <source>
        <dbReference type="ARBA" id="ARBA00022840"/>
    </source>
</evidence>
<keyword evidence="12" id="KW-1185">Reference proteome</keyword>
<evidence type="ECO:0000256" key="9">
    <source>
        <dbReference type="ARBA" id="ARBA00023102"/>
    </source>
</evidence>
<dbReference type="GO" id="GO:0005737">
    <property type="term" value="C:cytoplasm"/>
    <property type="evidence" value="ECO:0007669"/>
    <property type="project" value="UniProtKB-SubCell"/>
</dbReference>
<dbReference type="PANTHER" id="PTHR42945">
    <property type="entry name" value="HISTIDINE BIOSYNTHESIS BIFUNCTIONAL PROTEIN"/>
    <property type="match status" value="1"/>
</dbReference>
<comment type="similarity">
    <text evidence="10">Belongs to the PRA-PH family.</text>
</comment>
<protein>
    <recommendedName>
        <fullName evidence="10">Phosphoribosyl-ATP pyrophosphatase</fullName>
        <shortName evidence="10">PRA-PH</shortName>
        <ecNumber evidence="10">3.6.1.31</ecNumber>
    </recommendedName>
</protein>
<dbReference type="InterPro" id="IPR021130">
    <property type="entry name" value="PRib-ATP_PPHydrolase-like"/>
</dbReference>
<comment type="caution">
    <text evidence="11">The sequence shown here is derived from an EMBL/GenBank/DDBJ whole genome shotgun (WGS) entry which is preliminary data.</text>
</comment>
<evidence type="ECO:0000256" key="1">
    <source>
        <dbReference type="ARBA" id="ARBA00001460"/>
    </source>
</evidence>
<dbReference type="PANTHER" id="PTHR42945:SF9">
    <property type="entry name" value="HISTIDINE BIOSYNTHESIS BIFUNCTIONAL PROTEIN HISIE"/>
    <property type="match status" value="1"/>
</dbReference>
<evidence type="ECO:0000256" key="6">
    <source>
        <dbReference type="ARBA" id="ARBA00022741"/>
    </source>
</evidence>
<keyword evidence="7 10" id="KW-0378">Hydrolase</keyword>
<gene>
    <name evidence="10" type="primary">hisE</name>
    <name evidence="11" type="ORF">CBF29_12345</name>
</gene>
<proteinExistence type="inferred from homology"/>
<dbReference type="GO" id="GO:0000105">
    <property type="term" value="P:L-histidine biosynthetic process"/>
    <property type="evidence" value="ECO:0007669"/>
    <property type="project" value="UniProtKB-UniRule"/>
</dbReference>
<dbReference type="Proteomes" id="UP000287605">
    <property type="component" value="Unassembled WGS sequence"/>
</dbReference>
<keyword evidence="4 10" id="KW-0963">Cytoplasm</keyword>
<keyword evidence="6 10" id="KW-0547">Nucleotide-binding</keyword>
<comment type="pathway">
    <text evidence="3 10">Amino-acid biosynthesis; L-histidine biosynthesis; L-histidine from 5-phospho-alpha-D-ribose 1-diphosphate: step 2/9.</text>
</comment>
<dbReference type="SUPFAM" id="SSF101386">
    <property type="entry name" value="all-alpha NTP pyrophosphatases"/>
    <property type="match status" value="1"/>
</dbReference>
<dbReference type="UniPathway" id="UPA00031">
    <property type="reaction ID" value="UER00007"/>
</dbReference>
<dbReference type="RefSeq" id="WP_126810033.1">
    <property type="nucleotide sequence ID" value="NZ_NGKA01000026.1"/>
</dbReference>
<evidence type="ECO:0000256" key="10">
    <source>
        <dbReference type="HAMAP-Rule" id="MF_01020"/>
    </source>
</evidence>
<comment type="catalytic activity">
    <reaction evidence="1 10">
        <text>1-(5-phospho-beta-D-ribosyl)-ATP + H2O = 1-(5-phospho-beta-D-ribosyl)-5'-AMP + diphosphate + H(+)</text>
        <dbReference type="Rhea" id="RHEA:22828"/>
        <dbReference type="ChEBI" id="CHEBI:15377"/>
        <dbReference type="ChEBI" id="CHEBI:15378"/>
        <dbReference type="ChEBI" id="CHEBI:33019"/>
        <dbReference type="ChEBI" id="CHEBI:59457"/>
        <dbReference type="ChEBI" id="CHEBI:73183"/>
        <dbReference type="EC" id="3.6.1.31"/>
    </reaction>
</comment>
<dbReference type="OrthoDB" id="9795769at2"/>
<accession>A0A430AME7</accession>
<dbReference type="NCBIfam" id="TIGR03188">
    <property type="entry name" value="histidine_hisI"/>
    <property type="match status" value="1"/>
</dbReference>